<comment type="similarity">
    <text evidence="5">Belongs to the class I-like SAM-binding methyltransferase superfamily. RsmB/NOP family.</text>
</comment>
<evidence type="ECO:0000256" key="1">
    <source>
        <dbReference type="ARBA" id="ARBA00022603"/>
    </source>
</evidence>
<dbReference type="InterPro" id="IPR001678">
    <property type="entry name" value="MeTrfase_RsmB-F_NOP2_dom"/>
</dbReference>
<dbReference type="OrthoDB" id="6093671at2759"/>
<dbReference type="InterPro" id="IPR029063">
    <property type="entry name" value="SAM-dependent_MTases_sf"/>
</dbReference>
<evidence type="ECO:0000256" key="5">
    <source>
        <dbReference type="PROSITE-ProRule" id="PRU01023"/>
    </source>
</evidence>
<organism evidence="7 8">
    <name type="scientific">Cocos nucifera</name>
    <name type="common">Coconut palm</name>
    <dbReference type="NCBI Taxonomy" id="13894"/>
    <lineage>
        <taxon>Eukaryota</taxon>
        <taxon>Viridiplantae</taxon>
        <taxon>Streptophyta</taxon>
        <taxon>Embryophyta</taxon>
        <taxon>Tracheophyta</taxon>
        <taxon>Spermatophyta</taxon>
        <taxon>Magnoliopsida</taxon>
        <taxon>Liliopsida</taxon>
        <taxon>Arecaceae</taxon>
        <taxon>Arecoideae</taxon>
        <taxon>Cocoseae</taxon>
        <taxon>Attaleinae</taxon>
        <taxon>Cocos</taxon>
    </lineage>
</organism>
<keyword evidence="3 5" id="KW-0949">S-adenosyl-L-methionine</keyword>
<dbReference type="AlphaFoldDB" id="A0A8K0N1C3"/>
<comment type="caution">
    <text evidence="7">The sequence shown here is derived from an EMBL/GenBank/DDBJ whole genome shotgun (WGS) entry which is preliminary data.</text>
</comment>
<reference evidence="7" key="2">
    <citation type="submission" date="2019-07" db="EMBL/GenBank/DDBJ databases">
        <authorList>
            <person name="Yang Y."/>
            <person name="Bocs S."/>
            <person name="Baudouin L."/>
        </authorList>
    </citation>
    <scope>NUCLEOTIDE SEQUENCE</scope>
    <source>
        <tissue evidence="7">Spear leaf of Hainan Tall coconut</tissue>
    </source>
</reference>
<dbReference type="EMBL" id="CM017876">
    <property type="protein sequence ID" value="KAG1342342.1"/>
    <property type="molecule type" value="Genomic_DNA"/>
</dbReference>
<dbReference type="GO" id="GO:0001510">
    <property type="term" value="P:RNA methylation"/>
    <property type="evidence" value="ECO:0007669"/>
    <property type="project" value="InterPro"/>
</dbReference>
<name>A0A8K0N1C3_COCNU</name>
<dbReference type="PANTHER" id="PTHR22808">
    <property type="entry name" value="NCL1 YEAST -RELATED NOL1/NOP2/FMU SUN DOMAIN-CONTAINING"/>
    <property type="match status" value="1"/>
</dbReference>
<dbReference type="InterPro" id="IPR023267">
    <property type="entry name" value="RCMT"/>
</dbReference>
<keyword evidence="1 5" id="KW-0489">Methyltransferase</keyword>
<evidence type="ECO:0000256" key="2">
    <source>
        <dbReference type="ARBA" id="ARBA00022679"/>
    </source>
</evidence>
<evidence type="ECO:0000313" key="8">
    <source>
        <dbReference type="Proteomes" id="UP000797356"/>
    </source>
</evidence>
<dbReference type="SUPFAM" id="SSF53335">
    <property type="entry name" value="S-adenosyl-L-methionine-dependent methyltransferases"/>
    <property type="match status" value="1"/>
</dbReference>
<feature type="binding site" evidence="5">
    <location>
        <position position="49"/>
    </location>
    <ligand>
        <name>S-adenosyl-L-methionine</name>
        <dbReference type="ChEBI" id="CHEBI:59789"/>
    </ligand>
</feature>
<dbReference type="PANTHER" id="PTHR22808:SF1">
    <property type="entry name" value="RNA CYTOSINE-C(5)-METHYLTRANSFERASE NSUN2-RELATED"/>
    <property type="match status" value="1"/>
</dbReference>
<dbReference type="Pfam" id="PF01189">
    <property type="entry name" value="Methyltr_RsmB-F"/>
    <property type="match status" value="1"/>
</dbReference>
<dbReference type="GO" id="GO:0003723">
    <property type="term" value="F:RNA binding"/>
    <property type="evidence" value="ECO:0007669"/>
    <property type="project" value="UniProtKB-UniRule"/>
</dbReference>
<evidence type="ECO:0000256" key="4">
    <source>
        <dbReference type="ARBA" id="ARBA00022884"/>
    </source>
</evidence>
<keyword evidence="8" id="KW-1185">Reference proteome</keyword>
<keyword evidence="4 5" id="KW-0694">RNA-binding</keyword>
<gene>
    <name evidence="7" type="ORF">COCNU_05G005710</name>
</gene>
<evidence type="ECO:0000259" key="6">
    <source>
        <dbReference type="PROSITE" id="PS51686"/>
    </source>
</evidence>
<proteinExistence type="inferred from homology"/>
<protein>
    <submittedName>
        <fullName evidence="7">Putative tRNA (Cytosine(34)-C(5))-methyltransferase</fullName>
    </submittedName>
</protein>
<dbReference type="InterPro" id="IPR049560">
    <property type="entry name" value="MeTrfase_RsmB-F_NOP2_cat"/>
</dbReference>
<dbReference type="Gene3D" id="3.40.50.150">
    <property type="entry name" value="Vaccinia Virus protein VP39"/>
    <property type="match status" value="1"/>
</dbReference>
<dbReference type="PROSITE" id="PS51686">
    <property type="entry name" value="SAM_MT_RSMB_NOP"/>
    <property type="match status" value="1"/>
</dbReference>
<sequence length="276" mass="30135">MYSANLIVTNHEAQHFPSCSLTRNRVETFKEGQEELGANVLQFDCVLCDVPCSGDGTLRMQEWETAFIVSKWSSLCIALLKVGGRMVYSTCSMNPVKDKGLWLASYKDVPIYRRGVILPSMFPSGQSCKECPVSCDDAVEVWTDTGESANKFEGVSSKRSPAAGELDGDSKVEVSSFPLEHCVKILPHDQSSGAFFIAVLQKISPLHGNQTAENIVADASTIAIVCRKGKTNLSIMVSPLDAKELLERLAVHFGSERGTLLKENEDTISKIGIVKN</sequence>
<dbReference type="Proteomes" id="UP000797356">
    <property type="component" value="Chromosome 5"/>
</dbReference>
<dbReference type="PRINTS" id="PR02008">
    <property type="entry name" value="RCMTFAMILY"/>
</dbReference>
<feature type="domain" description="SAM-dependent MTase RsmB/NOP-type" evidence="6">
    <location>
        <begin position="1"/>
        <end position="203"/>
    </location>
</feature>
<accession>A0A8K0N1C3</accession>
<reference evidence="7" key="1">
    <citation type="journal article" date="2017" name="Gigascience">
        <title>The genome draft of coconut (Cocos nucifera).</title>
        <authorList>
            <person name="Xiao Y."/>
            <person name="Xu P."/>
            <person name="Fan H."/>
            <person name="Baudouin L."/>
            <person name="Xia W."/>
            <person name="Bocs S."/>
            <person name="Xu J."/>
            <person name="Li Q."/>
            <person name="Guo A."/>
            <person name="Zhou L."/>
            <person name="Li J."/>
            <person name="Wu Y."/>
            <person name="Ma Z."/>
            <person name="Armero A."/>
            <person name="Issali A.E."/>
            <person name="Liu N."/>
            <person name="Peng M."/>
            <person name="Yang Y."/>
        </authorList>
    </citation>
    <scope>NUCLEOTIDE SEQUENCE</scope>
    <source>
        <tissue evidence="7">Spear leaf of Hainan Tall coconut</tissue>
    </source>
</reference>
<dbReference type="GO" id="GO:0008173">
    <property type="term" value="F:RNA methyltransferase activity"/>
    <property type="evidence" value="ECO:0007669"/>
    <property type="project" value="InterPro"/>
</dbReference>
<keyword evidence="2 5" id="KW-0808">Transferase</keyword>
<evidence type="ECO:0000256" key="3">
    <source>
        <dbReference type="ARBA" id="ARBA00022691"/>
    </source>
</evidence>
<comment type="caution">
    <text evidence="5">Lacks conserved residue(s) required for the propagation of feature annotation.</text>
</comment>
<evidence type="ECO:0000313" key="7">
    <source>
        <dbReference type="EMBL" id="KAG1342342.1"/>
    </source>
</evidence>